<proteinExistence type="predicted"/>
<gene>
    <name evidence="1" type="ORF">EV182_004926</name>
</gene>
<reference evidence="1" key="1">
    <citation type="submission" date="2022-06" db="EMBL/GenBank/DDBJ databases">
        <title>Phylogenomic reconstructions and comparative analyses of Kickxellomycotina fungi.</title>
        <authorList>
            <person name="Reynolds N.K."/>
            <person name="Stajich J.E."/>
            <person name="Barry K."/>
            <person name="Grigoriev I.V."/>
            <person name="Crous P."/>
            <person name="Smith M.E."/>
        </authorList>
    </citation>
    <scope>NUCLEOTIDE SEQUENCE</scope>
    <source>
        <strain evidence="1">RSA 2271</strain>
    </source>
</reference>
<sequence>MVGLSLSYVLQLIGHAQWAVRQSVEVELCFISVERNIAYTQLPREEEPDEVADALELEGPWPEEGRIEIRDLSLHYFGSDRPALSKITLSLGKCEKIGVVGRTGAGKSSLLSCLFRLAGHLEGSLEIDGIEITRLRLADLRANLSIIPQEPFLFEGTLRFNVDPFNEHTDDEVWAALEAAELKRLVSALPDKLETRIVENGRNFSVVMDEPTANIDVQTDRIIQRSIHSQFRNMTVLTIAHRLHTVLCEGYDKILVLDQGQVKEFDEPWVLLQNSDGWLSRMVAETGPETAMMLRSTAKELYLKKHSHQQ</sequence>
<keyword evidence="2" id="KW-1185">Reference proteome</keyword>
<evidence type="ECO:0000313" key="1">
    <source>
        <dbReference type="EMBL" id="KAJ1673595.1"/>
    </source>
</evidence>
<comment type="caution">
    <text evidence="1">The sequence shown here is derived from an EMBL/GenBank/DDBJ whole genome shotgun (WGS) entry which is preliminary data.</text>
</comment>
<evidence type="ECO:0000313" key="2">
    <source>
        <dbReference type="Proteomes" id="UP001145114"/>
    </source>
</evidence>
<name>A0ACC1HAM4_9FUNG</name>
<protein>
    <submittedName>
        <fullName evidence="1">Uncharacterized protein</fullName>
    </submittedName>
</protein>
<organism evidence="1 2">
    <name type="scientific">Spiromyces aspiralis</name>
    <dbReference type="NCBI Taxonomy" id="68401"/>
    <lineage>
        <taxon>Eukaryota</taxon>
        <taxon>Fungi</taxon>
        <taxon>Fungi incertae sedis</taxon>
        <taxon>Zoopagomycota</taxon>
        <taxon>Kickxellomycotina</taxon>
        <taxon>Kickxellomycetes</taxon>
        <taxon>Kickxellales</taxon>
        <taxon>Kickxellaceae</taxon>
        <taxon>Spiromyces</taxon>
    </lineage>
</organism>
<dbReference type="Proteomes" id="UP001145114">
    <property type="component" value="Unassembled WGS sequence"/>
</dbReference>
<dbReference type="EMBL" id="JAMZIH010006768">
    <property type="protein sequence ID" value="KAJ1673595.1"/>
    <property type="molecule type" value="Genomic_DNA"/>
</dbReference>
<accession>A0ACC1HAM4</accession>